<dbReference type="AlphaFoldDB" id="A0A2T3N300"/>
<sequence length="155" mass="17530">MNKLIRILPIFFSLHLFIVVPLAHAAWTNVLSMILQESLTEFSRDSSKELAKVFVSKVNEWLSDEKGESTEIINGGDIKDIDGESSRVWEIKSGILTNEEIKELEKHIKSLDGNRRQIIIENSNTDTTIQEMKNSTGGAQVKGNDNKIDIKVNKY</sequence>
<keyword evidence="2" id="KW-1185">Reference proteome</keyword>
<comment type="caution">
    <text evidence="1">The sequence shown here is derived from an EMBL/GenBank/DDBJ whole genome shotgun (WGS) entry which is preliminary data.</text>
</comment>
<dbReference type="EMBL" id="PYMC01000002">
    <property type="protein sequence ID" value="PSW06733.1"/>
    <property type="molecule type" value="Genomic_DNA"/>
</dbReference>
<dbReference type="RefSeq" id="WP_107282097.1">
    <property type="nucleotide sequence ID" value="NZ_PYMC01000002.1"/>
</dbReference>
<evidence type="ECO:0000313" key="2">
    <source>
        <dbReference type="Proteomes" id="UP000240904"/>
    </source>
</evidence>
<reference evidence="1 2" key="1">
    <citation type="submission" date="2018-03" db="EMBL/GenBank/DDBJ databases">
        <title>Whole genome sequencing of Histamine producing bacteria.</title>
        <authorList>
            <person name="Butler K."/>
        </authorList>
    </citation>
    <scope>NUCLEOTIDE SEQUENCE [LARGE SCALE GENOMIC DNA]</scope>
    <source>
        <strain evidence="1 2">DSM 16190</strain>
    </source>
</reference>
<name>A0A2T3N300_9GAMM</name>
<dbReference type="Proteomes" id="UP000240904">
    <property type="component" value="Unassembled WGS sequence"/>
</dbReference>
<protein>
    <submittedName>
        <fullName evidence="1">Uncharacterized protein</fullName>
    </submittedName>
</protein>
<accession>A0A2T3N300</accession>
<gene>
    <name evidence="1" type="ORF">C9I89_04145</name>
</gene>
<organism evidence="1 2">
    <name type="scientific">Photobacterium lipolyticum</name>
    <dbReference type="NCBI Taxonomy" id="266810"/>
    <lineage>
        <taxon>Bacteria</taxon>
        <taxon>Pseudomonadati</taxon>
        <taxon>Pseudomonadota</taxon>
        <taxon>Gammaproteobacteria</taxon>
        <taxon>Vibrionales</taxon>
        <taxon>Vibrionaceae</taxon>
        <taxon>Photobacterium</taxon>
    </lineage>
</organism>
<evidence type="ECO:0000313" key="1">
    <source>
        <dbReference type="EMBL" id="PSW06733.1"/>
    </source>
</evidence>
<proteinExistence type="predicted"/>